<keyword evidence="4" id="KW-0689">Ribosomal protein</keyword>
<dbReference type="RefSeq" id="YP_009709966.1">
    <property type="nucleotide sequence ID" value="NC_045137.1"/>
</dbReference>
<keyword evidence="5" id="KW-1185">Reference proteome</keyword>
<keyword evidence="2" id="KW-0812">Transmembrane</keyword>
<dbReference type="SUPFAM" id="SSF55174">
    <property type="entry name" value="Alpha-L RNA-binding motif"/>
    <property type="match status" value="1"/>
</dbReference>
<feature type="transmembrane region" description="Helical" evidence="2">
    <location>
        <begin position="359"/>
        <end position="381"/>
    </location>
</feature>
<dbReference type="Proteomes" id="UP000503178">
    <property type="component" value="Mitochondrion MT"/>
</dbReference>
<dbReference type="InterPro" id="IPR036986">
    <property type="entry name" value="S4_RNA-bd_sf"/>
</dbReference>
<evidence type="ECO:0000256" key="2">
    <source>
        <dbReference type="SAM" id="Phobius"/>
    </source>
</evidence>
<feature type="domain" description="RNA-binding S4" evidence="3">
    <location>
        <begin position="245"/>
        <end position="277"/>
    </location>
</feature>
<evidence type="ECO:0000256" key="1">
    <source>
        <dbReference type="PROSITE-ProRule" id="PRU00182"/>
    </source>
</evidence>
<organism evidence="4 5">
    <name type="scientific">Paulinella micropora</name>
    <dbReference type="NCBI Taxonomy" id="1928728"/>
    <lineage>
        <taxon>Eukaryota</taxon>
        <taxon>Sar</taxon>
        <taxon>Rhizaria</taxon>
        <taxon>Cercozoa</taxon>
        <taxon>Imbricatea</taxon>
        <taxon>Silicofilosea</taxon>
        <taxon>Euglyphida</taxon>
        <taxon>Paulinellidae</taxon>
        <taxon>Paulinella</taxon>
    </lineage>
</organism>
<proteinExistence type="predicted"/>
<dbReference type="GO" id="GO:0005840">
    <property type="term" value="C:ribosome"/>
    <property type="evidence" value="ECO:0007669"/>
    <property type="project" value="UniProtKB-KW"/>
</dbReference>
<evidence type="ECO:0000313" key="4">
    <source>
        <dbReference type="EMBL" id="BBL86707.1"/>
    </source>
</evidence>
<evidence type="ECO:0000313" key="5">
    <source>
        <dbReference type="Proteomes" id="UP000503178"/>
    </source>
</evidence>
<name>A0A5K7VXG6_9EUKA</name>
<protein>
    <submittedName>
        <fullName evidence="4">Ribosomal protein S4</fullName>
    </submittedName>
</protein>
<dbReference type="AlphaFoldDB" id="A0A5K7VXG6"/>
<evidence type="ECO:0000259" key="3">
    <source>
        <dbReference type="Pfam" id="PF01479"/>
    </source>
</evidence>
<geneLocation type="mitochondrion" evidence="4"/>
<dbReference type="GeneID" id="42317591"/>
<sequence>MFNNIKLKKRNLYFFKKKNVLKKKLIYFLYNFKQKYKKKLLIPKFFFKRYRFFLWYKRKQVMGFKHAKNLKKKRKFWFSLFFFNSFTYFLIIQNVLFTNTKKQKFYSTKANFVRNVKQYNFIQKEFYKEFNKVSNFVFRHFFPYSKYFNFFQLRKPFYRRIRRFKSRRFFSFLKFFTFRKYKVFSFKFFYLKFIESLCFKNFKLRHFFYKKIILKKFFKIILQINLTSLFNKILPTKPIFFIDSRLDFSLVRLNFYSTLYKARRAISEGLIFVNFRRFLSFKHYRLQEGSLIFSVQNDNIFNFLNKRQLIFHEFAFKKFFVFFKRRKLKFFKENYLSTFIKFFHKSLVLSSSSYLTYKFFGMSFNFFLAVLSFNYLNLFFFKRFYNLNLLNQKCFDLLVHNHF</sequence>
<keyword evidence="2" id="KW-0472">Membrane</keyword>
<keyword evidence="4" id="KW-0496">Mitochondrion</keyword>
<dbReference type="GO" id="GO:0003723">
    <property type="term" value="F:RNA binding"/>
    <property type="evidence" value="ECO:0007669"/>
    <property type="project" value="UniProtKB-KW"/>
</dbReference>
<dbReference type="Gene3D" id="3.10.290.10">
    <property type="entry name" value="RNA-binding S4 domain"/>
    <property type="match status" value="1"/>
</dbReference>
<keyword evidence="2" id="KW-1133">Transmembrane helix</keyword>
<gene>
    <name evidence="4" type="primary">rps4</name>
    <name evidence="4" type="ORF">PMYN1_Mit44</name>
</gene>
<dbReference type="InterPro" id="IPR002942">
    <property type="entry name" value="S4_RNA-bd"/>
</dbReference>
<dbReference type="Pfam" id="PF01479">
    <property type="entry name" value="S4"/>
    <property type="match status" value="1"/>
</dbReference>
<dbReference type="PROSITE" id="PS50889">
    <property type="entry name" value="S4"/>
    <property type="match status" value="1"/>
</dbReference>
<accession>A0A5K7VXG6</accession>
<reference evidence="4 5" key="1">
    <citation type="submission" date="2019-06" db="EMBL/GenBank/DDBJ databases">
        <title>A hidden player of endosymbiotic evolution: DNA virus triggered massive gene transfer.</title>
        <authorList>
            <person name="Matsuo M."/>
            <person name="Katahata A."/>
            <person name="Tachikawa M."/>
            <person name="Minakuchi Y."/>
            <person name="Noguchi H."/>
            <person name="Toyoda A."/>
            <person name="Fujiyama A."/>
            <person name="Suzuki Y."/>
            <person name="Satoh S."/>
            <person name="Nakayama T."/>
            <person name="Kamikawa R."/>
            <person name="Nomura M."/>
            <person name="Inagaki Y."/>
            <person name="Ishida K."/>
            <person name="Obokata J."/>
        </authorList>
    </citation>
    <scope>NUCLEOTIDE SEQUENCE [LARGE SCALE GENOMIC DNA]</scope>
    <source>
        <strain evidence="4 5">MYN1</strain>
    </source>
</reference>
<keyword evidence="4" id="KW-0687">Ribonucleoprotein</keyword>
<dbReference type="EMBL" id="LC490352">
    <property type="protein sequence ID" value="BBL86707.1"/>
    <property type="molecule type" value="Genomic_DNA"/>
</dbReference>
<keyword evidence="1" id="KW-0694">RNA-binding</keyword>
<dbReference type="CDD" id="cd00165">
    <property type="entry name" value="S4"/>
    <property type="match status" value="1"/>
</dbReference>